<evidence type="ECO:0000313" key="1">
    <source>
        <dbReference type="EMBL" id="KDQ58080.1"/>
    </source>
</evidence>
<dbReference type="AlphaFoldDB" id="A0A067PW29"/>
<accession>A0A067PW29</accession>
<gene>
    <name evidence="1" type="ORF">JAAARDRAFT_193547</name>
</gene>
<reference evidence="2" key="1">
    <citation type="journal article" date="2014" name="Proc. Natl. Acad. Sci. U.S.A.">
        <title>Extensive sampling of basidiomycete genomes demonstrates inadequacy of the white-rot/brown-rot paradigm for wood decay fungi.</title>
        <authorList>
            <person name="Riley R."/>
            <person name="Salamov A.A."/>
            <person name="Brown D.W."/>
            <person name="Nagy L.G."/>
            <person name="Floudas D."/>
            <person name="Held B.W."/>
            <person name="Levasseur A."/>
            <person name="Lombard V."/>
            <person name="Morin E."/>
            <person name="Otillar R."/>
            <person name="Lindquist E.A."/>
            <person name="Sun H."/>
            <person name="LaButti K.M."/>
            <person name="Schmutz J."/>
            <person name="Jabbour D."/>
            <person name="Luo H."/>
            <person name="Baker S.E."/>
            <person name="Pisabarro A.G."/>
            <person name="Walton J.D."/>
            <person name="Blanchette R.A."/>
            <person name="Henrissat B."/>
            <person name="Martin F."/>
            <person name="Cullen D."/>
            <person name="Hibbett D.S."/>
            <person name="Grigoriev I.V."/>
        </authorList>
    </citation>
    <scope>NUCLEOTIDE SEQUENCE [LARGE SCALE GENOMIC DNA]</scope>
    <source>
        <strain evidence="2">MUCL 33604</strain>
    </source>
</reference>
<dbReference type="Proteomes" id="UP000027265">
    <property type="component" value="Unassembled WGS sequence"/>
</dbReference>
<dbReference type="InParanoid" id="A0A067PW29"/>
<organism evidence="1 2">
    <name type="scientific">Jaapia argillacea MUCL 33604</name>
    <dbReference type="NCBI Taxonomy" id="933084"/>
    <lineage>
        <taxon>Eukaryota</taxon>
        <taxon>Fungi</taxon>
        <taxon>Dikarya</taxon>
        <taxon>Basidiomycota</taxon>
        <taxon>Agaricomycotina</taxon>
        <taxon>Agaricomycetes</taxon>
        <taxon>Agaricomycetidae</taxon>
        <taxon>Jaapiales</taxon>
        <taxon>Jaapiaceae</taxon>
        <taxon>Jaapia</taxon>
    </lineage>
</organism>
<name>A0A067PW29_9AGAM</name>
<protein>
    <submittedName>
        <fullName evidence="1">Uncharacterized protein</fullName>
    </submittedName>
</protein>
<sequence length="114" mass="12523">MLNSLLLQTNITSTPSSHPFVRHLGNLMKDFIGSGPYPTYALPPHPSEQPTRSFKSNAVSIPVIPIPIQKSPPKPVQNLLPPPPVPVKVTHDPRHAMNLFTIVARHVVITSRTT</sequence>
<dbReference type="EMBL" id="KL197718">
    <property type="protein sequence ID" value="KDQ58080.1"/>
    <property type="molecule type" value="Genomic_DNA"/>
</dbReference>
<evidence type="ECO:0000313" key="2">
    <source>
        <dbReference type="Proteomes" id="UP000027265"/>
    </source>
</evidence>
<proteinExistence type="predicted"/>
<keyword evidence="2" id="KW-1185">Reference proteome</keyword>
<dbReference type="HOGENOM" id="CLU_2121428_0_0_1"/>